<feature type="binding site" evidence="8">
    <location>
        <position position="135"/>
    </location>
    <ligand>
        <name>Fe cation</name>
        <dbReference type="ChEBI" id="CHEBI:24875"/>
    </ligand>
</feature>
<comment type="cofactor">
    <cofactor evidence="8">
        <name>Mn(2+)</name>
        <dbReference type="ChEBI" id="CHEBI:29035"/>
    </cofactor>
    <cofactor evidence="8">
        <name>Fe(2+)</name>
        <dbReference type="ChEBI" id="CHEBI:29033"/>
    </cofactor>
    <text evidence="8">Binds 1 Mn(2+) or Fe(2+) ion per subunit.</text>
</comment>
<dbReference type="PANTHER" id="PTHR33202">
    <property type="entry name" value="ZINC UPTAKE REGULATION PROTEIN"/>
    <property type="match status" value="1"/>
</dbReference>
<keyword evidence="5" id="KW-0238">DNA-binding</keyword>
<comment type="caution">
    <text evidence="9">The sequence shown here is derived from an EMBL/GenBank/DDBJ whole genome shotgun (WGS) entry which is preliminary data.</text>
</comment>
<evidence type="ECO:0000256" key="8">
    <source>
        <dbReference type="PIRSR" id="PIRSR602481-2"/>
    </source>
</evidence>
<dbReference type="InterPro" id="IPR043135">
    <property type="entry name" value="Fur_C"/>
</dbReference>
<keyword evidence="2" id="KW-0678">Repressor</keyword>
<dbReference type="Gene3D" id="1.10.10.10">
    <property type="entry name" value="Winged helix-like DNA-binding domain superfamily/Winged helix DNA-binding domain"/>
    <property type="match status" value="1"/>
</dbReference>
<reference evidence="9 10" key="1">
    <citation type="submission" date="2010-08" db="EMBL/GenBank/DDBJ databases">
        <authorList>
            <person name="Harkins D.M."/>
            <person name="Madupu R."/>
            <person name="Durkin A.S."/>
            <person name="Torralba M."/>
            <person name="Methe B."/>
            <person name="Sutton G.G."/>
            <person name="Nelson K.E."/>
        </authorList>
    </citation>
    <scope>NUCLEOTIDE SEQUENCE [LARGE SCALE GENOMIC DNA]</scope>
    <source>
        <strain evidence="9 10">DSM 17678</strain>
    </source>
</reference>
<feature type="binding site" evidence="7">
    <location>
        <position position="143"/>
    </location>
    <ligand>
        <name>Zn(2+)</name>
        <dbReference type="ChEBI" id="CHEBI:29105"/>
    </ligand>
</feature>
<feature type="binding site" evidence="7">
    <location>
        <position position="146"/>
    </location>
    <ligand>
        <name>Zn(2+)</name>
        <dbReference type="ChEBI" id="CHEBI:29105"/>
    </ligand>
</feature>
<evidence type="ECO:0000256" key="4">
    <source>
        <dbReference type="ARBA" id="ARBA00023015"/>
    </source>
</evidence>
<sequence length="153" mass="17372">MINTCSCSKDNHRKENDALLKAANLKTTKKRMELINCLRHSDKPMTAEDIYLELRKALQINLSTVYRALGALVDAKIISRQILLDGNSIYELCRDYHHHILTCKLCGQSTYVETCPVEDIIEEISAKTGYEIVGHNLEFVGICPNCIKNMEND</sequence>
<name>E0E589_9FIRM</name>
<organism evidence="9 10">
    <name type="scientific">Peptostreptococcus stomatis DSM 17678</name>
    <dbReference type="NCBI Taxonomy" id="596315"/>
    <lineage>
        <taxon>Bacteria</taxon>
        <taxon>Bacillati</taxon>
        <taxon>Bacillota</taxon>
        <taxon>Clostridia</taxon>
        <taxon>Peptostreptococcales</taxon>
        <taxon>Peptostreptococcaceae</taxon>
        <taxon>Peptostreptococcus</taxon>
    </lineage>
</organism>
<protein>
    <submittedName>
        <fullName evidence="9">Transcriptional regulator, Fur family</fullName>
    </submittedName>
</protein>
<dbReference type="CDD" id="cd07153">
    <property type="entry name" value="Fur_like"/>
    <property type="match status" value="1"/>
</dbReference>
<evidence type="ECO:0000256" key="5">
    <source>
        <dbReference type="ARBA" id="ARBA00023125"/>
    </source>
</evidence>
<dbReference type="GO" id="GO:0045892">
    <property type="term" value="P:negative regulation of DNA-templated transcription"/>
    <property type="evidence" value="ECO:0007669"/>
    <property type="project" value="TreeGrafter"/>
</dbReference>
<dbReference type="SUPFAM" id="SSF46785">
    <property type="entry name" value="Winged helix' DNA-binding domain"/>
    <property type="match status" value="1"/>
</dbReference>
<dbReference type="GO" id="GO:0000976">
    <property type="term" value="F:transcription cis-regulatory region binding"/>
    <property type="evidence" value="ECO:0007669"/>
    <property type="project" value="TreeGrafter"/>
</dbReference>
<dbReference type="InterPro" id="IPR036390">
    <property type="entry name" value="WH_DNA-bd_sf"/>
</dbReference>
<dbReference type="PANTHER" id="PTHR33202:SF7">
    <property type="entry name" value="FERRIC UPTAKE REGULATION PROTEIN"/>
    <property type="match status" value="1"/>
</dbReference>
<keyword evidence="4" id="KW-0805">Transcription regulation</keyword>
<keyword evidence="7" id="KW-0479">Metal-binding</keyword>
<evidence type="ECO:0000256" key="2">
    <source>
        <dbReference type="ARBA" id="ARBA00022491"/>
    </source>
</evidence>
<dbReference type="GO" id="GO:0008270">
    <property type="term" value="F:zinc ion binding"/>
    <property type="evidence" value="ECO:0007669"/>
    <property type="project" value="TreeGrafter"/>
</dbReference>
<dbReference type="Pfam" id="PF01475">
    <property type="entry name" value="FUR"/>
    <property type="match status" value="1"/>
</dbReference>
<dbReference type="eggNOG" id="COG0735">
    <property type="taxonomic scope" value="Bacteria"/>
</dbReference>
<feature type="binding site" evidence="8">
    <location>
        <position position="97"/>
    </location>
    <ligand>
        <name>Fe cation</name>
        <dbReference type="ChEBI" id="CHEBI:24875"/>
    </ligand>
</feature>
<dbReference type="AlphaFoldDB" id="E0E589"/>
<keyword evidence="10" id="KW-1185">Reference proteome</keyword>
<dbReference type="RefSeq" id="WP_007791289.1">
    <property type="nucleotide sequence ID" value="NZ_ADGQ01000073.1"/>
</dbReference>
<dbReference type="GO" id="GO:1900376">
    <property type="term" value="P:regulation of secondary metabolite biosynthetic process"/>
    <property type="evidence" value="ECO:0007669"/>
    <property type="project" value="TreeGrafter"/>
</dbReference>
<gene>
    <name evidence="9" type="ORF">HMPREF0634_1209</name>
</gene>
<feature type="binding site" evidence="7">
    <location>
        <position position="106"/>
    </location>
    <ligand>
        <name>Zn(2+)</name>
        <dbReference type="ChEBI" id="CHEBI:29105"/>
    </ligand>
</feature>
<dbReference type="GeneID" id="84801471"/>
<evidence type="ECO:0000256" key="7">
    <source>
        <dbReference type="PIRSR" id="PIRSR602481-1"/>
    </source>
</evidence>
<dbReference type="InterPro" id="IPR036388">
    <property type="entry name" value="WH-like_DNA-bd_sf"/>
</dbReference>
<comment type="similarity">
    <text evidence="1">Belongs to the Fur family.</text>
</comment>
<evidence type="ECO:0000256" key="6">
    <source>
        <dbReference type="ARBA" id="ARBA00023163"/>
    </source>
</evidence>
<feature type="binding site" evidence="7">
    <location>
        <position position="103"/>
    </location>
    <ligand>
        <name>Zn(2+)</name>
        <dbReference type="ChEBI" id="CHEBI:29105"/>
    </ligand>
</feature>
<keyword evidence="8" id="KW-0408">Iron</keyword>
<dbReference type="STRING" id="596315.HMPREF0634_1209"/>
<evidence type="ECO:0000313" key="9">
    <source>
        <dbReference type="EMBL" id="EFM63944.1"/>
    </source>
</evidence>
<accession>E0E589</accession>
<evidence type="ECO:0000256" key="3">
    <source>
        <dbReference type="ARBA" id="ARBA00022833"/>
    </source>
</evidence>
<dbReference type="GO" id="GO:0003700">
    <property type="term" value="F:DNA-binding transcription factor activity"/>
    <property type="evidence" value="ECO:0007669"/>
    <property type="project" value="InterPro"/>
</dbReference>
<feature type="binding site" evidence="8">
    <location>
        <position position="118"/>
    </location>
    <ligand>
        <name>Fe cation</name>
        <dbReference type="ChEBI" id="CHEBI:24875"/>
    </ligand>
</feature>
<evidence type="ECO:0000256" key="1">
    <source>
        <dbReference type="ARBA" id="ARBA00007957"/>
    </source>
</evidence>
<keyword evidence="3 7" id="KW-0862">Zinc</keyword>
<dbReference type="EMBL" id="ADGQ01000073">
    <property type="protein sequence ID" value="EFM63944.1"/>
    <property type="molecule type" value="Genomic_DNA"/>
</dbReference>
<evidence type="ECO:0000313" key="10">
    <source>
        <dbReference type="Proteomes" id="UP000003244"/>
    </source>
</evidence>
<dbReference type="Gene3D" id="3.30.1490.190">
    <property type="match status" value="1"/>
</dbReference>
<dbReference type="InterPro" id="IPR002481">
    <property type="entry name" value="FUR"/>
</dbReference>
<proteinExistence type="inferred from homology"/>
<keyword evidence="6" id="KW-0804">Transcription</keyword>
<dbReference type="Proteomes" id="UP000003244">
    <property type="component" value="Unassembled WGS sequence"/>
</dbReference>
<comment type="cofactor">
    <cofactor evidence="7">
        <name>Zn(2+)</name>
        <dbReference type="ChEBI" id="CHEBI:29105"/>
    </cofactor>
    <text evidence="7">Binds 1 zinc ion per subunit.</text>
</comment>